<dbReference type="Pfam" id="PF00292">
    <property type="entry name" value="PAX"/>
    <property type="match status" value="1"/>
</dbReference>
<keyword evidence="6 10" id="KW-0238">DNA-binding</keyword>
<dbReference type="SMART" id="SM00389">
    <property type="entry name" value="HOX"/>
    <property type="match status" value="1"/>
</dbReference>
<dbReference type="PROSITE" id="PS00027">
    <property type="entry name" value="HOMEOBOX_1"/>
    <property type="match status" value="1"/>
</dbReference>
<evidence type="ECO:0000256" key="11">
    <source>
        <dbReference type="RuleBase" id="RU000682"/>
    </source>
</evidence>
<organism evidence="15 16">
    <name type="scientific">Ditylenchus dipsaci</name>
    <dbReference type="NCBI Taxonomy" id="166011"/>
    <lineage>
        <taxon>Eukaryota</taxon>
        <taxon>Metazoa</taxon>
        <taxon>Ecdysozoa</taxon>
        <taxon>Nematoda</taxon>
        <taxon>Chromadorea</taxon>
        <taxon>Rhabditida</taxon>
        <taxon>Tylenchina</taxon>
        <taxon>Tylenchomorpha</taxon>
        <taxon>Sphaerularioidea</taxon>
        <taxon>Anguinidae</taxon>
        <taxon>Anguininae</taxon>
        <taxon>Ditylenchus</taxon>
    </lineage>
</organism>
<keyword evidence="15" id="KW-1185">Reference proteome</keyword>
<comment type="subcellular location">
    <subcellularLocation>
        <location evidence="1 10 11">Nucleus</location>
    </subcellularLocation>
</comment>
<sequence length="384" mass="43041">MEVFYLKSNCSTYGAARICEDWVSQHLLTATNCRANLPPAIVMQQQYPVTLLTTTIVQPCSKHWRNWYKTQGGNPQVVAKIEQYKKDNPTIFAWEIRERLIAEGVCEQPPSVSSINRILRTRAAERAAEELSLILQVQAGETPEKAGMQSALSSAAITPPMISSPAPSVWHQRSGRTNYNKRNPPVNLSTPRLLPNLSAPSLPPFLQQAIFLNTLMSAATAASSWSNNIVPMKTNISEVNATTSQTSSLGRSSAVEVDVEDQLSSSMEKQLLAGSTKGSRIGFLKSSYPSTDERKDIVDKTHISEARLQVWFSNRRAKLRRSQLDLVGCPTQQELSEETWEEARRPKRKRKGSFSQIQRFCSSTSNENDDKSQKQTKTFFRPYE</sequence>
<proteinExistence type="inferred from homology"/>
<keyword evidence="3" id="KW-0217">Developmental protein</keyword>
<keyword evidence="4" id="KW-0563">Paired box</keyword>
<feature type="compositionally biased region" description="Polar residues" evidence="12">
    <location>
        <begin position="175"/>
        <end position="186"/>
    </location>
</feature>
<evidence type="ECO:0000256" key="10">
    <source>
        <dbReference type="PROSITE-ProRule" id="PRU00108"/>
    </source>
</evidence>
<dbReference type="WBParaSite" id="jg6062">
    <property type="protein sequence ID" value="jg6062"/>
    <property type="gene ID" value="jg6062"/>
</dbReference>
<keyword evidence="8" id="KW-0804">Transcription</keyword>
<evidence type="ECO:0000259" key="13">
    <source>
        <dbReference type="PROSITE" id="PS50071"/>
    </source>
</evidence>
<evidence type="ECO:0000256" key="3">
    <source>
        <dbReference type="ARBA" id="ARBA00022473"/>
    </source>
</evidence>
<feature type="domain" description="Paired" evidence="14">
    <location>
        <begin position="1"/>
        <end position="122"/>
    </location>
</feature>
<dbReference type="GO" id="GO:0000978">
    <property type="term" value="F:RNA polymerase II cis-regulatory region sequence-specific DNA binding"/>
    <property type="evidence" value="ECO:0007669"/>
    <property type="project" value="TreeGrafter"/>
</dbReference>
<evidence type="ECO:0000313" key="15">
    <source>
        <dbReference type="Proteomes" id="UP000887574"/>
    </source>
</evidence>
<dbReference type="InterPro" id="IPR009057">
    <property type="entry name" value="Homeodomain-like_sf"/>
</dbReference>
<feature type="compositionally biased region" description="Polar residues" evidence="12">
    <location>
        <begin position="353"/>
        <end position="366"/>
    </location>
</feature>
<dbReference type="Proteomes" id="UP000887574">
    <property type="component" value="Unplaced"/>
</dbReference>
<evidence type="ECO:0000256" key="1">
    <source>
        <dbReference type="ARBA" id="ARBA00004123"/>
    </source>
</evidence>
<name>A0A915EJM1_9BILA</name>
<dbReference type="SUPFAM" id="SSF46689">
    <property type="entry name" value="Homeodomain-like"/>
    <property type="match status" value="2"/>
</dbReference>
<evidence type="ECO:0000313" key="16">
    <source>
        <dbReference type="WBParaSite" id="jg6062"/>
    </source>
</evidence>
<dbReference type="CDD" id="cd00086">
    <property type="entry name" value="homeodomain"/>
    <property type="match status" value="1"/>
</dbReference>
<evidence type="ECO:0000256" key="8">
    <source>
        <dbReference type="ARBA" id="ARBA00023163"/>
    </source>
</evidence>
<keyword evidence="7 10" id="KW-0371">Homeobox</keyword>
<evidence type="ECO:0000256" key="4">
    <source>
        <dbReference type="ARBA" id="ARBA00022724"/>
    </source>
</evidence>
<dbReference type="GO" id="GO:0000981">
    <property type="term" value="F:DNA-binding transcription factor activity, RNA polymerase II-specific"/>
    <property type="evidence" value="ECO:0007669"/>
    <property type="project" value="InterPro"/>
</dbReference>
<dbReference type="InterPro" id="IPR001356">
    <property type="entry name" value="HD"/>
</dbReference>
<evidence type="ECO:0000256" key="6">
    <source>
        <dbReference type="ARBA" id="ARBA00023125"/>
    </source>
</evidence>
<evidence type="ECO:0000256" key="2">
    <source>
        <dbReference type="ARBA" id="ARBA00005733"/>
    </source>
</evidence>
<dbReference type="PROSITE" id="PS50071">
    <property type="entry name" value="HOMEOBOX_2"/>
    <property type="match status" value="1"/>
</dbReference>
<evidence type="ECO:0000256" key="9">
    <source>
        <dbReference type="ARBA" id="ARBA00023242"/>
    </source>
</evidence>
<accession>A0A915EJM1</accession>
<dbReference type="AlphaFoldDB" id="A0A915EJM1"/>
<dbReference type="InterPro" id="IPR017970">
    <property type="entry name" value="Homeobox_CS"/>
</dbReference>
<dbReference type="InterPro" id="IPR043565">
    <property type="entry name" value="PAX_fam"/>
</dbReference>
<evidence type="ECO:0000256" key="5">
    <source>
        <dbReference type="ARBA" id="ARBA00023015"/>
    </source>
</evidence>
<dbReference type="PANTHER" id="PTHR45636">
    <property type="entry name" value="PAIRED BOX PROTEIN PAX-6-RELATED-RELATED"/>
    <property type="match status" value="1"/>
</dbReference>
<keyword evidence="5" id="KW-0805">Transcription regulation</keyword>
<dbReference type="PANTHER" id="PTHR45636:SF46">
    <property type="entry name" value="HOMEOBOX DOMAIN-CONTAINING PROTEIN"/>
    <property type="match status" value="1"/>
</dbReference>
<dbReference type="Gene3D" id="1.10.10.10">
    <property type="entry name" value="Winged helix-like DNA-binding domain superfamily/Winged helix DNA-binding domain"/>
    <property type="match status" value="1"/>
</dbReference>
<dbReference type="InterPro" id="IPR001523">
    <property type="entry name" value="Paired_dom"/>
</dbReference>
<reference evidence="16" key="1">
    <citation type="submission" date="2022-11" db="UniProtKB">
        <authorList>
            <consortium name="WormBaseParasite"/>
        </authorList>
    </citation>
    <scope>IDENTIFICATION</scope>
</reference>
<evidence type="ECO:0000256" key="12">
    <source>
        <dbReference type="SAM" id="MobiDB-lite"/>
    </source>
</evidence>
<dbReference type="InterPro" id="IPR036388">
    <property type="entry name" value="WH-like_DNA-bd_sf"/>
</dbReference>
<keyword evidence="9 10" id="KW-0539">Nucleus</keyword>
<feature type="region of interest" description="Disordered" evidence="12">
    <location>
        <begin position="338"/>
        <end position="384"/>
    </location>
</feature>
<dbReference type="Pfam" id="PF00046">
    <property type="entry name" value="Homeodomain"/>
    <property type="match status" value="1"/>
</dbReference>
<feature type="DNA-binding region" description="Homeobox" evidence="10">
    <location>
        <begin position="285"/>
        <end position="323"/>
    </location>
</feature>
<dbReference type="Gene3D" id="1.10.10.60">
    <property type="entry name" value="Homeodomain-like"/>
    <property type="match status" value="1"/>
</dbReference>
<feature type="domain" description="Homeobox" evidence="13">
    <location>
        <begin position="283"/>
        <end position="322"/>
    </location>
</feature>
<dbReference type="GO" id="GO:0005634">
    <property type="term" value="C:nucleus"/>
    <property type="evidence" value="ECO:0007669"/>
    <property type="project" value="UniProtKB-SubCell"/>
</dbReference>
<comment type="similarity">
    <text evidence="2">Belongs to the paired homeobox family.</text>
</comment>
<dbReference type="PROSITE" id="PS51057">
    <property type="entry name" value="PAIRED_2"/>
    <property type="match status" value="1"/>
</dbReference>
<dbReference type="SMART" id="SM00351">
    <property type="entry name" value="PAX"/>
    <property type="match status" value="1"/>
</dbReference>
<feature type="region of interest" description="Disordered" evidence="12">
    <location>
        <begin position="166"/>
        <end position="186"/>
    </location>
</feature>
<protein>
    <submittedName>
        <fullName evidence="16">Uncharacterized protein</fullName>
    </submittedName>
</protein>
<evidence type="ECO:0000259" key="14">
    <source>
        <dbReference type="PROSITE" id="PS51057"/>
    </source>
</evidence>
<evidence type="ECO:0000256" key="7">
    <source>
        <dbReference type="ARBA" id="ARBA00023155"/>
    </source>
</evidence>
<dbReference type="FunFam" id="1.10.10.10:FF:000003">
    <property type="entry name" value="Paired box protein Pax-6"/>
    <property type="match status" value="1"/>
</dbReference>